<protein>
    <submittedName>
        <fullName evidence="8">Uncharacterized protein</fullName>
    </submittedName>
</protein>
<feature type="repeat" description="ANK" evidence="2">
    <location>
        <begin position="1487"/>
        <end position="1516"/>
    </location>
</feature>
<feature type="region of interest" description="Disordered" evidence="3">
    <location>
        <begin position="452"/>
        <end position="500"/>
    </location>
</feature>
<evidence type="ECO:0000259" key="7">
    <source>
        <dbReference type="Pfam" id="PF24883"/>
    </source>
</evidence>
<dbReference type="EMBL" id="QJNU01000058">
    <property type="protein sequence ID" value="RYP08575.1"/>
    <property type="molecule type" value="Genomic_DNA"/>
</dbReference>
<feature type="compositionally biased region" description="Acidic residues" evidence="3">
    <location>
        <begin position="452"/>
        <end position="466"/>
    </location>
</feature>
<keyword evidence="9" id="KW-1185">Reference proteome</keyword>
<dbReference type="OrthoDB" id="5416037at2759"/>
<dbReference type="PROSITE" id="PS50297">
    <property type="entry name" value="ANK_REP_REGION"/>
    <property type="match status" value="1"/>
</dbReference>
<evidence type="ECO:0000256" key="2">
    <source>
        <dbReference type="PROSITE-ProRule" id="PRU00023"/>
    </source>
</evidence>
<organism evidence="8 9">
    <name type="scientific">Monosporascus ibericus</name>
    <dbReference type="NCBI Taxonomy" id="155417"/>
    <lineage>
        <taxon>Eukaryota</taxon>
        <taxon>Fungi</taxon>
        <taxon>Dikarya</taxon>
        <taxon>Ascomycota</taxon>
        <taxon>Pezizomycotina</taxon>
        <taxon>Sordariomycetes</taxon>
        <taxon>Xylariomycetidae</taxon>
        <taxon>Xylariales</taxon>
        <taxon>Xylariales incertae sedis</taxon>
        <taxon>Monosporascus</taxon>
    </lineage>
</organism>
<gene>
    <name evidence="8" type="ORF">DL764_001810</name>
</gene>
<feature type="compositionally biased region" description="Low complexity" evidence="3">
    <location>
        <begin position="194"/>
        <end position="207"/>
    </location>
</feature>
<reference evidence="8 9" key="1">
    <citation type="submission" date="2018-06" db="EMBL/GenBank/DDBJ databases">
        <title>Complete Genomes of Monosporascus.</title>
        <authorList>
            <person name="Robinson A.J."/>
            <person name="Natvig D.O."/>
        </authorList>
    </citation>
    <scope>NUCLEOTIDE SEQUENCE [LARGE SCALE GENOMIC DNA]</scope>
    <source>
        <strain evidence="8 9">CBS 110550</strain>
    </source>
</reference>
<feature type="compositionally biased region" description="Low complexity" evidence="3">
    <location>
        <begin position="117"/>
        <end position="138"/>
    </location>
</feature>
<accession>A0A4Q4TN10</accession>
<evidence type="ECO:0000259" key="5">
    <source>
        <dbReference type="Pfam" id="PF20237"/>
    </source>
</evidence>
<dbReference type="InterPro" id="IPR036770">
    <property type="entry name" value="Ankyrin_rpt-contain_sf"/>
</dbReference>
<dbReference type="STRING" id="155417.A0A4Q4TN10"/>
<dbReference type="PROSITE" id="PS50088">
    <property type="entry name" value="ANK_REPEAT"/>
    <property type="match status" value="2"/>
</dbReference>
<feature type="compositionally biased region" description="Basic and acidic residues" evidence="3">
    <location>
        <begin position="212"/>
        <end position="227"/>
    </location>
</feature>
<name>A0A4Q4TN10_9PEZI</name>
<evidence type="ECO:0000259" key="6">
    <source>
        <dbReference type="Pfam" id="PF24809"/>
    </source>
</evidence>
<dbReference type="InterPro" id="IPR027417">
    <property type="entry name" value="P-loop_NTPase"/>
</dbReference>
<feature type="domain" description="DUF6594" evidence="5">
    <location>
        <begin position="302"/>
        <end position="562"/>
    </location>
</feature>
<feature type="domain" description="DUF7708" evidence="6">
    <location>
        <begin position="719"/>
        <end position="842"/>
    </location>
</feature>
<dbReference type="InterPro" id="IPR056884">
    <property type="entry name" value="NPHP3-like_N"/>
</dbReference>
<evidence type="ECO:0000256" key="4">
    <source>
        <dbReference type="SAM" id="Phobius"/>
    </source>
</evidence>
<evidence type="ECO:0000313" key="8">
    <source>
        <dbReference type="EMBL" id="RYP08575.1"/>
    </source>
</evidence>
<dbReference type="SMART" id="SM00248">
    <property type="entry name" value="ANK"/>
    <property type="match status" value="9"/>
</dbReference>
<dbReference type="PANTHER" id="PTHR10039">
    <property type="entry name" value="AMELOGENIN"/>
    <property type="match status" value="1"/>
</dbReference>
<dbReference type="Pfam" id="PF24883">
    <property type="entry name" value="NPHP3_N"/>
    <property type="match status" value="1"/>
</dbReference>
<feature type="transmembrane region" description="Helical" evidence="4">
    <location>
        <begin position="548"/>
        <end position="567"/>
    </location>
</feature>
<keyword evidence="4" id="KW-0812">Transmembrane</keyword>
<feature type="region of interest" description="Disordered" evidence="3">
    <location>
        <begin position="1"/>
        <end position="295"/>
    </location>
</feature>
<dbReference type="Gene3D" id="1.25.40.20">
    <property type="entry name" value="Ankyrin repeat-containing domain"/>
    <property type="match status" value="3"/>
</dbReference>
<feature type="compositionally biased region" description="Polar residues" evidence="3">
    <location>
        <begin position="490"/>
        <end position="500"/>
    </location>
</feature>
<evidence type="ECO:0000256" key="1">
    <source>
        <dbReference type="ARBA" id="ARBA00022737"/>
    </source>
</evidence>
<feature type="repeat" description="ANK" evidence="2">
    <location>
        <begin position="1451"/>
        <end position="1483"/>
    </location>
</feature>
<dbReference type="InterPro" id="IPR046529">
    <property type="entry name" value="DUF6594"/>
</dbReference>
<dbReference type="Pfam" id="PF12796">
    <property type="entry name" value="Ank_2"/>
    <property type="match status" value="1"/>
</dbReference>
<keyword evidence="1" id="KW-0677">Repeat</keyword>
<dbReference type="Gene3D" id="3.40.50.300">
    <property type="entry name" value="P-loop containing nucleotide triphosphate hydrolases"/>
    <property type="match status" value="1"/>
</dbReference>
<keyword evidence="2" id="KW-0040">ANK repeat</keyword>
<feature type="domain" description="Nephrocystin 3-like N-terminal" evidence="7">
    <location>
        <begin position="931"/>
        <end position="1101"/>
    </location>
</feature>
<feature type="compositionally biased region" description="Polar residues" evidence="3">
    <location>
        <begin position="157"/>
        <end position="183"/>
    </location>
</feature>
<keyword evidence="4" id="KW-0472">Membrane</keyword>
<evidence type="ECO:0000313" key="9">
    <source>
        <dbReference type="Proteomes" id="UP000293360"/>
    </source>
</evidence>
<dbReference type="InterPro" id="IPR056125">
    <property type="entry name" value="DUF7708"/>
</dbReference>
<sequence length="1949" mass="214537">MADTDHIKHQTRPIRRASLRDSTLPKLPTHAAPVNVMLNDDPGFVGPRKKAHRRSPSALKDADDVFVSDAARQPFANESPFHPAVASSRDLAGDMGPPNPPYGRERRPSSSNVIILTTASKGSGSSSGSGSTARQSSSSRRDDATNPRNRQRRASAKNPNAFNFLDSDSQELTPQVIQQSIETASRRSPVPAQSTSPSDRSTSSTSSGYRDNASDTVRDHETDRSTSPERSVNGDGMGSVRNPNAPRMEPGKLRRPSHGAPDMPYADANLPHLSPNAATPRAPNQGPFTYPPRPDKLPLTGYELLASQLSTGCPNRVGRTLRPIYRRFEVLNHRVLLYIQDEICELEEQLHQLDAVDTQDRRLQSCLLPASRRAAQQAGSDLHWHRMDILGKIGFKLEQYNNVLSSFRKTQCFPTPSPADIHDYRGFLATHRPIVEAETHFLDATEDLVCVDDGEDSDDFPDEDDTPATPMPSAQYDLRSAGRPGVSELGSPQSQNLRPQNVSEQFVDAGRRLNNEHPMLLPLSIGATGVVILPVLTFAVIPGYLGRMAVVVLVVVGALAAVLQGNLGALGNTRDICIIAGCYGAPAPVSATGTAILADDAVVPPLLSGNKHNTVETTAEARSASEHTISTPPSVKQSAAILSAKIPESLASLWSHAVQKLSTKDRNAIEPFVLQQGESTADILDQIKGEVKRQAEAHEGKKWIIHFAGRTVVLRDKVQKLVKWLDKFKATGDVVASYDPAHMALPWAGIRFLIQATAAQGKQMADLLVGLDTITYLISRFRIYEILYLGTEQPQTQAKDNLTQAVVAVYAAILRFLASATNEYQDGVAVRAFRATFSPDEVSDLLAECQRWAREANIEAENCERTCSQVVRADLIQIKSLLESMQKGSEGKLTGLWDRSESAERVRMLQWMSTIPFEDMHNQAKDGRTHGTGLWLLAHKQFKEWRLEGASTTLWVHGPPGYGKTKLISTVVDHLLAELEDDEALAYFYCDRNQSDRRGPEPILRSCIRQLATSRRDDGVIHPSLRRLYQKYEKTGFAKESFSTEVIKRELISLADTFRITTIVIDALDECYLETRSNLIEALAEVAAESARRVRVLMSARPDGDLRYYMSSETSVDLTLVDNGGDVSKFVTESVYGRPEDAPNLRYWREQITDELRQAICEVLIEKSRGMFQWAKLQIAQLRKLQSERDIRRRLGQLPEKLQDLYHEIWTQIQTQEGDKPVIARRAFQILLSAFAPMSPTGLVFAVCQDPDTDYAQDPYVDMDYILDACQNLLLVDQHENACRLSHLSVYEHFQAHEFGIGSSHSLMAEVCLLLVMDTDSPISAIGRLFIGFETPGVLKAYLGLRYFFRYAYWHWPLHAQASFEEDGPCNRLGIRLTRFLGPNYEGSPAYDGWLSKVRYWVKYPVSSSTSRLSYAPAGRPKHLMAFFGLSGIFPCWWEPGYSDVNERDPKGRTMLMLACWGGSLSVVESLLKAGADINLVHGGLGSALIIAADANNYGIAKLLLERGADANLSAHCRYAPESALGLAAAVHNNLPMADTLIKRGAKIGRFDPSRAVVSGNEEMVTLFLQHDDLFEPKERMDGQFSALGYALGIAVERADETMVRLLVEGGVSVNAVTLRSGICGHPLIDAALRGKTDMVRLLVDLGADIRCTPCLVDVLTATERILHKTEVLQTTAIQTSMLNFLLKLGADPSAKQPLFGNVKMVQLLLNYGADVNAPGGLWKYGGDFWKYGRDTRERWGETMEYGTPLVEAAQILAADVVALLLRQGPQVNGGCGELRKSPLTSVIEAARQAVRSLGKEEADQAIERAVQIASMLMDNGADANALGGEHGGALVAAAASGNMILFKILLEHGTHIHAHDGEKDVNALISAVEGSRDAETSAPMVQLLLERGADVDALGGVYGNALVAATQRTYEQDCSRIRRGTWNRKMRRLRKAPDNEQDVVTEQG</sequence>
<dbReference type="Proteomes" id="UP000293360">
    <property type="component" value="Unassembled WGS sequence"/>
</dbReference>
<proteinExistence type="predicted"/>
<dbReference type="InterPro" id="IPR002110">
    <property type="entry name" value="Ankyrin_rpt"/>
</dbReference>
<evidence type="ECO:0000256" key="3">
    <source>
        <dbReference type="SAM" id="MobiDB-lite"/>
    </source>
</evidence>
<keyword evidence="4" id="KW-1133">Transmembrane helix</keyword>
<feature type="transmembrane region" description="Helical" evidence="4">
    <location>
        <begin position="519"/>
        <end position="541"/>
    </location>
</feature>
<dbReference type="Pfam" id="PF24809">
    <property type="entry name" value="DUF7708"/>
    <property type="match status" value="1"/>
</dbReference>
<comment type="caution">
    <text evidence="8">The sequence shown here is derived from an EMBL/GenBank/DDBJ whole genome shotgun (WGS) entry which is preliminary data.</text>
</comment>
<dbReference type="Pfam" id="PF20237">
    <property type="entry name" value="DUF6594"/>
    <property type="match status" value="1"/>
</dbReference>
<dbReference type="PANTHER" id="PTHR10039:SF16">
    <property type="entry name" value="GPI INOSITOL-DEACYLASE"/>
    <property type="match status" value="1"/>
</dbReference>
<dbReference type="SUPFAM" id="SSF48403">
    <property type="entry name" value="Ankyrin repeat"/>
    <property type="match status" value="2"/>
</dbReference>
<dbReference type="SUPFAM" id="SSF52540">
    <property type="entry name" value="P-loop containing nucleoside triphosphate hydrolases"/>
    <property type="match status" value="1"/>
</dbReference>